<dbReference type="InterPro" id="IPR007936">
    <property type="entry name" value="VapE-like_dom"/>
</dbReference>
<dbReference type="OrthoDB" id="9763644at2"/>
<protein>
    <submittedName>
        <fullName evidence="3">Virulence-associated protein E</fullName>
    </submittedName>
</protein>
<dbReference type="AlphaFoldDB" id="A0A1I5KAD6"/>
<sequence>MSSQNKHAERAGELAELKPKATAAAKRQSFPDQPLHPNGHVPTTLANFRHLLTEADISVRFNLIKKRAEVEYPGLVTKKQNRDEVVLTYLQSLLIKNGLSTGQTSAYLLAVADSQPFDPFADWVLSKPWDGTSRLAAIAGTIVPVDHYDLAFQQVLVTKWLLSIVAATFAGNGFRARGVLTLQGAQGLGKTSWIASLISPPKLRDDIVKLGHSWDGGRKDARLTALRHRIVELGELEGSFRKDIASLKAFITETTDKIRPPYGRVEAEYPRTTIFAASVNDEQFLLDSTGNSRFWTIPAAGIDYQHNIDMQQVFAELKVKLDSGAQWWLTSNEERQLEEVNRKHRVISAIEAKIEEALDLDRKDKPNLPRMTATEVLKALGFSRPTNPQCKEANVALRGLLGKSKRSGGYNRWPIPWRDEFATTIREGGETYATVDDDDLY</sequence>
<gene>
    <name evidence="3" type="ORF">SAMN04488060_0020</name>
</gene>
<reference evidence="4" key="1">
    <citation type="submission" date="2016-10" db="EMBL/GenBank/DDBJ databases">
        <authorList>
            <person name="Varghese N."/>
            <person name="Submissions S."/>
        </authorList>
    </citation>
    <scope>NUCLEOTIDE SEQUENCE [LARGE SCALE GENOMIC DNA]</scope>
    <source>
        <strain evidence="4">CGMCC 1.7715</strain>
    </source>
</reference>
<proteinExistence type="predicted"/>
<feature type="region of interest" description="Disordered" evidence="1">
    <location>
        <begin position="1"/>
        <end position="38"/>
    </location>
</feature>
<accession>A0A1I5KAD6</accession>
<feature type="domain" description="Virulence-associated protein E-like" evidence="2">
    <location>
        <begin position="128"/>
        <end position="345"/>
    </location>
</feature>
<evidence type="ECO:0000313" key="3">
    <source>
        <dbReference type="EMBL" id="SFO81703.1"/>
    </source>
</evidence>
<name>A0A1I5KAD6_9SPHN</name>
<dbReference type="EMBL" id="FOWZ01000001">
    <property type="protein sequence ID" value="SFO81703.1"/>
    <property type="molecule type" value="Genomic_DNA"/>
</dbReference>
<dbReference type="PANTHER" id="PTHR34985:SF1">
    <property type="entry name" value="SLR0554 PROTEIN"/>
    <property type="match status" value="1"/>
</dbReference>
<dbReference type="Pfam" id="PF05272">
    <property type="entry name" value="VapE-like_dom"/>
    <property type="match status" value="1"/>
</dbReference>
<dbReference type="RefSeq" id="WP_090476182.1">
    <property type="nucleotide sequence ID" value="NZ_FOWZ01000001.1"/>
</dbReference>
<keyword evidence="4" id="KW-1185">Reference proteome</keyword>
<dbReference type="Proteomes" id="UP000199331">
    <property type="component" value="Unassembled WGS sequence"/>
</dbReference>
<evidence type="ECO:0000256" key="1">
    <source>
        <dbReference type="SAM" id="MobiDB-lite"/>
    </source>
</evidence>
<evidence type="ECO:0000313" key="4">
    <source>
        <dbReference type="Proteomes" id="UP000199331"/>
    </source>
</evidence>
<organism evidence="3 4">
    <name type="scientific">Qipengyuania nanhaisediminis</name>
    <dbReference type="NCBI Taxonomy" id="604088"/>
    <lineage>
        <taxon>Bacteria</taxon>
        <taxon>Pseudomonadati</taxon>
        <taxon>Pseudomonadota</taxon>
        <taxon>Alphaproteobacteria</taxon>
        <taxon>Sphingomonadales</taxon>
        <taxon>Erythrobacteraceae</taxon>
        <taxon>Qipengyuania</taxon>
    </lineage>
</organism>
<dbReference type="STRING" id="604088.SAMN04488060_0020"/>
<dbReference type="PANTHER" id="PTHR34985">
    <property type="entry name" value="SLR0554 PROTEIN"/>
    <property type="match status" value="1"/>
</dbReference>
<evidence type="ECO:0000259" key="2">
    <source>
        <dbReference type="Pfam" id="PF05272"/>
    </source>
</evidence>
<feature type="compositionally biased region" description="Basic and acidic residues" evidence="1">
    <location>
        <begin position="1"/>
        <end position="19"/>
    </location>
</feature>